<reference evidence="1" key="1">
    <citation type="submission" date="2020-02" db="EMBL/GenBank/DDBJ databases">
        <authorList>
            <person name="Meier V. D."/>
        </authorList>
    </citation>
    <scope>NUCLEOTIDE SEQUENCE</scope>
    <source>
        <strain evidence="1">AVDCRST_MAG66</strain>
    </source>
</reference>
<name>A0A6J4PUJ0_9PSEU</name>
<dbReference type="EMBL" id="CADCUS010000433">
    <property type="protein sequence ID" value="CAA9425977.1"/>
    <property type="molecule type" value="Genomic_DNA"/>
</dbReference>
<organism evidence="1">
    <name type="scientific">uncultured Pseudonocardia sp</name>
    <dbReference type="NCBI Taxonomy" id="211455"/>
    <lineage>
        <taxon>Bacteria</taxon>
        <taxon>Bacillati</taxon>
        <taxon>Actinomycetota</taxon>
        <taxon>Actinomycetes</taxon>
        <taxon>Pseudonocardiales</taxon>
        <taxon>Pseudonocardiaceae</taxon>
        <taxon>Pseudonocardia</taxon>
        <taxon>environmental samples</taxon>
    </lineage>
</organism>
<protein>
    <submittedName>
        <fullName evidence="1">Uncharacterized protein</fullName>
    </submittedName>
</protein>
<proteinExistence type="predicted"/>
<gene>
    <name evidence="1" type="ORF">AVDCRST_MAG66-2966</name>
</gene>
<dbReference type="AlphaFoldDB" id="A0A6J4PUJ0"/>
<evidence type="ECO:0000313" key="1">
    <source>
        <dbReference type="EMBL" id="CAA9425977.1"/>
    </source>
</evidence>
<sequence length="53" mass="6114">MRWWRWLGLAGVAGVAATGVLTARAERERRAYTPDEIRERLHERAAQAAQRRP</sequence>
<accession>A0A6J4PUJ0</accession>